<organism evidence="2 3">
    <name type="scientific">Candidatus Desulfacyla euxinica</name>
    <dbReference type="NCBI Taxonomy" id="2841693"/>
    <lineage>
        <taxon>Bacteria</taxon>
        <taxon>Deltaproteobacteria</taxon>
        <taxon>Candidatus Desulfacyla</taxon>
    </lineage>
</organism>
<dbReference type="Pfam" id="PF09084">
    <property type="entry name" value="NMT1"/>
    <property type="match status" value="1"/>
</dbReference>
<proteinExistence type="predicted"/>
<dbReference type="Gene3D" id="3.40.190.10">
    <property type="entry name" value="Periplasmic binding protein-like II"/>
    <property type="match status" value="2"/>
</dbReference>
<dbReference type="SUPFAM" id="SSF53850">
    <property type="entry name" value="Periplasmic binding protein-like II"/>
    <property type="match status" value="1"/>
</dbReference>
<reference evidence="2 3" key="1">
    <citation type="submission" date="2020-08" db="EMBL/GenBank/DDBJ databases">
        <title>Bridging the membrane lipid divide: bacteria of the FCB group superphylum have the potential to synthesize archaeal ether lipids.</title>
        <authorList>
            <person name="Villanueva L."/>
            <person name="Von Meijenfeldt F.A.B."/>
            <person name="Westbye A.B."/>
            <person name="Yadav S."/>
            <person name="Hopmans E.C."/>
            <person name="Dutilh B.E."/>
            <person name="Sinninghe Damste J.S."/>
        </authorList>
    </citation>
    <scope>NUCLEOTIDE SEQUENCE [LARGE SCALE GENOMIC DNA]</scope>
    <source>
        <strain evidence="2">NIOZ-UU27</strain>
    </source>
</reference>
<evidence type="ECO:0000259" key="1">
    <source>
        <dbReference type="Pfam" id="PF09084"/>
    </source>
</evidence>
<sequence length="292" mass="33541">MKITWGYCPYGMLETSVQKVKKFYKKYLPNVEVDWFFGLWSVHLINNWIAGKIEIAYLGNMPAVMLQNRLMNTRWVGVAVYPHGDVGAIFVPKDSPIKDVKELDGATIATGVGSSHHRILEEVARQEGIKFNIVSQNPEVAVGNLEAGKLQAFCYWPPYIELCRYRGIGKCLEPCNTKKYEPYVNAIWPLLVSERFAKKHPDIVRGLVKADNDLHDFMVSHPDEAAAIVYKELEEKIPLESLKASLARYQYSNELTDEHIEVMQRDIDFLYEKGFIKKPFKAADWADNNFYK</sequence>
<dbReference type="AlphaFoldDB" id="A0A8J6MZZ0"/>
<dbReference type="Proteomes" id="UP000650524">
    <property type="component" value="Unassembled WGS sequence"/>
</dbReference>
<name>A0A8J6MZZ0_9DELT</name>
<evidence type="ECO:0000313" key="3">
    <source>
        <dbReference type="Proteomes" id="UP000650524"/>
    </source>
</evidence>
<dbReference type="EMBL" id="JACNJD010000183">
    <property type="protein sequence ID" value="MBC8177048.1"/>
    <property type="molecule type" value="Genomic_DNA"/>
</dbReference>
<gene>
    <name evidence="2" type="ORF">H8E19_06540</name>
</gene>
<feature type="domain" description="SsuA/THI5-like" evidence="1">
    <location>
        <begin position="46"/>
        <end position="225"/>
    </location>
</feature>
<comment type="caution">
    <text evidence="2">The sequence shown here is derived from an EMBL/GenBank/DDBJ whole genome shotgun (WGS) entry which is preliminary data.</text>
</comment>
<evidence type="ECO:0000313" key="2">
    <source>
        <dbReference type="EMBL" id="MBC8177048.1"/>
    </source>
</evidence>
<dbReference type="PANTHER" id="PTHR30024">
    <property type="entry name" value="ALIPHATIC SULFONATES-BINDING PROTEIN-RELATED"/>
    <property type="match status" value="1"/>
</dbReference>
<dbReference type="InterPro" id="IPR015168">
    <property type="entry name" value="SsuA/THI5"/>
</dbReference>
<accession>A0A8J6MZZ0</accession>
<protein>
    <submittedName>
        <fullName evidence="2">ABC transporter substrate-binding protein</fullName>
    </submittedName>
</protein>